<proteinExistence type="predicted"/>
<dbReference type="InterPro" id="IPR042229">
    <property type="entry name" value="Listeria/Bacterioides_rpt_sf"/>
</dbReference>
<accession>A0A449BKU0</accession>
<sequence>MKKIVTFILGLLFIGVLIACNDDNSTQKFVVSFETNGGTPSIPSQEIEAGLLIIEPSSILKEGYEFGGWYKDDKFETKWDFKIDKVDSNMTLFTKRDEVEKVTISFDTKGGSVIGDMKVNKGSLFSSPTPPTKEGYEFSGWYKDETYSKSWSFTFDKPNKDIQLIARWKQVSDYTKSLKILSIENSFSEDAHRYLYNIATSYGVDQCKVVIANMYIGGAELIQHVQNANSNAKVHQYQLYKGTNMIATNSMSLGEAIAKEYWDVITFQQASHHSGLVSTYAEHLTSLIGWVDALAVNPNVKIGWQMTWAYQQTSSHSGFANYVLSQAKMYQMIIDSVNEKVLTNTQVNFVIPSGTAIQNARTSYVQDTLTRDGYHLSDPLGRYIAGLMFFKSITGFNISPETISYRPNGVSEEDQLMSMEAVNNDYIKPFEVTESSYDIPEPEPIEVEGVNYSFTYVKGFWNSNATSISPESDALHKNFAAVMPIAKAFLPVGSEITIEKGYQYRVIFLEKQGDGFKVLHRTDNSQAPYVKIDEAFWENYQYIAFNISEVPTVDISSRLDEVASKLKLYHPEGTGEGHVDIELTYELGEWKMDGNHPIPSTKKFISIPLTIGFFITDDIVRVKEGYRFVVVELIYENGYIVVNISEPLNELVLSETFKEDKEIISFMVFAEDNKDLTEEKLEEIITITSQTIEHEDEDIHFIQGFWADNATSILTEDTLFNKRFIASNVLSKQRFIGASNLVIKEGYQVRVIFLSYDGYGNYKVLKRSDNLKGAVMMDEAFWLDYEYIAFNLSKNPTQDITNDIENVSTKLSIHRFEEPLIPHMDDELTFVSGYWNDRAIQVTPGTDSFSKGFGASNVISLESLKNYSSITIEEGYQVRIIFFDYSFNTYTVLFRTNNLTGTIELTEELLSNYMYIGFNISTITSSDFSNSLETLSSKIKFNI</sequence>
<reference evidence="3 4" key="1">
    <citation type="submission" date="2019-01" db="EMBL/GenBank/DDBJ databases">
        <authorList>
            <consortium name="Pathogen Informatics"/>
        </authorList>
    </citation>
    <scope>NUCLEOTIDE SEQUENCE [LARGE SCALE GENOMIC DNA]</scope>
    <source>
        <strain evidence="3 4">NCTC10172</strain>
    </source>
</reference>
<dbReference type="Proteomes" id="UP000290909">
    <property type="component" value="Chromosome"/>
</dbReference>
<protein>
    <submittedName>
        <fullName evidence="3">Internalin-A</fullName>
    </submittedName>
</protein>
<organism evidence="3 4">
    <name type="scientific">Acholeplasma hippikon</name>
    <dbReference type="NCBI Taxonomy" id="264636"/>
    <lineage>
        <taxon>Bacteria</taxon>
        <taxon>Bacillati</taxon>
        <taxon>Mycoplasmatota</taxon>
        <taxon>Mollicutes</taxon>
        <taxon>Acholeplasmatales</taxon>
        <taxon>Acholeplasmataceae</taxon>
        <taxon>Acholeplasma</taxon>
    </lineage>
</organism>
<dbReference type="AlphaFoldDB" id="A0A449BKU0"/>
<feature type="domain" description="DUF4886" evidence="2">
    <location>
        <begin position="179"/>
        <end position="417"/>
    </location>
</feature>
<dbReference type="EMBL" id="LR215050">
    <property type="protein sequence ID" value="VEU83003.1"/>
    <property type="molecule type" value="Genomic_DNA"/>
</dbReference>
<dbReference type="InterPro" id="IPR036514">
    <property type="entry name" value="SGNH_hydro_sf"/>
</dbReference>
<gene>
    <name evidence="3" type="primary">inlA</name>
    <name evidence="3" type="ORF">NCTC10172_01050</name>
</gene>
<evidence type="ECO:0000259" key="2">
    <source>
        <dbReference type="Pfam" id="PF16227"/>
    </source>
</evidence>
<dbReference type="GO" id="GO:0030313">
    <property type="term" value="C:cell envelope"/>
    <property type="evidence" value="ECO:0007669"/>
    <property type="project" value="UniProtKB-SubCell"/>
</dbReference>
<dbReference type="Pfam" id="PF16227">
    <property type="entry name" value="DUF4886"/>
    <property type="match status" value="1"/>
</dbReference>
<evidence type="ECO:0000313" key="4">
    <source>
        <dbReference type="Proteomes" id="UP000290909"/>
    </source>
</evidence>
<dbReference type="PROSITE" id="PS51257">
    <property type="entry name" value="PROKAR_LIPOPROTEIN"/>
    <property type="match status" value="1"/>
</dbReference>
<dbReference type="KEGG" id="ahk:NCTC10172_01050"/>
<dbReference type="RefSeq" id="WP_051659072.1">
    <property type="nucleotide sequence ID" value="NZ_LR215050.1"/>
</dbReference>
<name>A0A449BKU0_9MOLU</name>
<dbReference type="InterPro" id="IPR032616">
    <property type="entry name" value="DUF4886"/>
</dbReference>
<evidence type="ECO:0000313" key="3">
    <source>
        <dbReference type="EMBL" id="VEU83003.1"/>
    </source>
</evidence>
<dbReference type="Pfam" id="PF09479">
    <property type="entry name" value="Flg_new"/>
    <property type="match status" value="2"/>
</dbReference>
<dbReference type="NCBIfam" id="TIGR02543">
    <property type="entry name" value="List_Bact_rpt"/>
    <property type="match status" value="1"/>
</dbReference>
<dbReference type="Gene3D" id="3.40.50.1110">
    <property type="entry name" value="SGNH hydrolase"/>
    <property type="match status" value="1"/>
</dbReference>
<dbReference type="InterPro" id="IPR013378">
    <property type="entry name" value="InlB-like_B-rpt"/>
</dbReference>
<dbReference type="STRING" id="1408416.GCA_000702765_01221"/>
<evidence type="ECO:0000256" key="1">
    <source>
        <dbReference type="ARBA" id="ARBA00004196"/>
    </source>
</evidence>
<comment type="subcellular location">
    <subcellularLocation>
        <location evidence="1">Cell envelope</location>
    </subcellularLocation>
</comment>
<keyword evidence="4" id="KW-1185">Reference proteome</keyword>
<dbReference type="Gene3D" id="2.60.40.4270">
    <property type="entry name" value="Listeria-Bacteroides repeat domain"/>
    <property type="match status" value="2"/>
</dbReference>